<evidence type="ECO:0000256" key="3">
    <source>
        <dbReference type="ARBA" id="ARBA00023052"/>
    </source>
</evidence>
<dbReference type="InterPro" id="IPR005475">
    <property type="entry name" value="Transketolase-like_Pyr-bd"/>
</dbReference>
<feature type="domain" description="Transketolase-like pyrimidine-binding" evidence="4">
    <location>
        <begin position="1"/>
        <end position="168"/>
    </location>
</feature>
<comment type="cofactor">
    <cofactor evidence="1">
        <name>thiamine diphosphate</name>
        <dbReference type="ChEBI" id="CHEBI:58937"/>
    </cofactor>
</comment>
<gene>
    <name evidence="5" type="ORF">S12H4_35474</name>
</gene>
<feature type="non-terminal residue" evidence="5">
    <location>
        <position position="1"/>
    </location>
</feature>
<protein>
    <recommendedName>
        <fullName evidence="4">Transketolase-like pyrimidine-binding domain-containing protein</fullName>
    </recommendedName>
</protein>
<dbReference type="EMBL" id="BARW01021074">
    <property type="protein sequence ID" value="GAI99073.1"/>
    <property type="molecule type" value="Genomic_DNA"/>
</dbReference>
<dbReference type="SMART" id="SM00861">
    <property type="entry name" value="Transket_pyr"/>
    <property type="match status" value="1"/>
</dbReference>
<evidence type="ECO:0000256" key="2">
    <source>
        <dbReference type="ARBA" id="ARBA00023002"/>
    </source>
</evidence>
<dbReference type="FunFam" id="3.40.50.970:FF:000001">
    <property type="entry name" value="Pyruvate dehydrogenase E1 beta subunit"/>
    <property type="match status" value="1"/>
</dbReference>
<evidence type="ECO:0000256" key="1">
    <source>
        <dbReference type="ARBA" id="ARBA00001964"/>
    </source>
</evidence>
<dbReference type="NCBIfam" id="NF006667">
    <property type="entry name" value="PRK09212.1"/>
    <property type="match status" value="1"/>
</dbReference>
<comment type="caution">
    <text evidence="5">The sequence shown here is derived from an EMBL/GenBank/DDBJ whole genome shotgun (WGS) entry which is preliminary data.</text>
</comment>
<keyword evidence="3" id="KW-0786">Thiamine pyrophosphate</keyword>
<dbReference type="InterPro" id="IPR009014">
    <property type="entry name" value="Transketo_C/PFOR_II"/>
</dbReference>
<keyword evidence="2" id="KW-0560">Oxidoreductase</keyword>
<dbReference type="Pfam" id="PF02780">
    <property type="entry name" value="Transketolase_C"/>
    <property type="match status" value="1"/>
</dbReference>
<dbReference type="Gene3D" id="3.40.50.920">
    <property type="match status" value="1"/>
</dbReference>
<reference evidence="5" key="1">
    <citation type="journal article" date="2014" name="Front. Microbiol.">
        <title>High frequency of phylogenetically diverse reductive dehalogenase-homologous genes in deep subseafloor sedimentary metagenomes.</title>
        <authorList>
            <person name="Kawai M."/>
            <person name="Futagami T."/>
            <person name="Toyoda A."/>
            <person name="Takaki Y."/>
            <person name="Nishi S."/>
            <person name="Hori S."/>
            <person name="Arai W."/>
            <person name="Tsubouchi T."/>
            <person name="Morono Y."/>
            <person name="Uchiyama I."/>
            <person name="Ito T."/>
            <person name="Fujiyama A."/>
            <person name="Inagaki F."/>
            <person name="Takami H."/>
        </authorList>
    </citation>
    <scope>NUCLEOTIDE SEQUENCE</scope>
    <source>
        <strain evidence="5">Expedition CK06-06</strain>
    </source>
</reference>
<dbReference type="SUPFAM" id="SSF52922">
    <property type="entry name" value="TK C-terminal domain-like"/>
    <property type="match status" value="1"/>
</dbReference>
<evidence type="ECO:0000313" key="5">
    <source>
        <dbReference type="EMBL" id="GAI99073.1"/>
    </source>
</evidence>
<dbReference type="AlphaFoldDB" id="X1T1L2"/>
<dbReference type="Pfam" id="PF02779">
    <property type="entry name" value="Transket_pyr"/>
    <property type="match status" value="1"/>
</dbReference>
<dbReference type="GO" id="GO:0016491">
    <property type="term" value="F:oxidoreductase activity"/>
    <property type="evidence" value="ECO:0007669"/>
    <property type="project" value="UniProtKB-KW"/>
</dbReference>
<accession>X1T1L2</accession>
<dbReference type="PANTHER" id="PTHR43257:SF2">
    <property type="entry name" value="PYRUVATE DEHYDROGENASE E1 COMPONENT SUBUNIT BETA"/>
    <property type="match status" value="1"/>
</dbReference>
<proteinExistence type="predicted"/>
<dbReference type="InterPro" id="IPR033248">
    <property type="entry name" value="Transketolase_C"/>
</dbReference>
<dbReference type="InterPro" id="IPR029061">
    <property type="entry name" value="THDP-binding"/>
</dbReference>
<dbReference type="Gene3D" id="3.40.50.970">
    <property type="match status" value="1"/>
</dbReference>
<feature type="non-terminal residue" evidence="5">
    <location>
        <position position="271"/>
    </location>
</feature>
<dbReference type="CDD" id="cd07036">
    <property type="entry name" value="TPP_PYR_E1-PDHc-beta_like"/>
    <property type="match status" value="1"/>
</dbReference>
<dbReference type="PANTHER" id="PTHR43257">
    <property type="entry name" value="PYRUVATE DEHYDROGENASE E1 COMPONENT BETA SUBUNIT"/>
    <property type="match status" value="1"/>
</dbReference>
<dbReference type="SUPFAM" id="SSF52518">
    <property type="entry name" value="Thiamin diphosphate-binding fold (THDP-binding)"/>
    <property type="match status" value="1"/>
</dbReference>
<organism evidence="5">
    <name type="scientific">marine sediment metagenome</name>
    <dbReference type="NCBI Taxonomy" id="412755"/>
    <lineage>
        <taxon>unclassified sequences</taxon>
        <taxon>metagenomes</taxon>
        <taxon>ecological metagenomes</taxon>
    </lineage>
</organism>
<sequence>EALREEMMRDDTVFLIGEDIGTYGGAYRVTRGLLAEFGEQRVIDTPISESAIAGAAVGAALMGMRPVAEIMFQDFATLALDQILNCAAKMRYLHAGLATVPVVLRTAYGAGIHAGAHHSQSIEAMFCHIPGIKVVAPSTPYDAKGLMKAAIRDPNPVLFFEHKLVYGVRGEVPEEDYTVPIGKAEVKRQGKQVTVVAWSLMVHKALRAAEELAKKGIELEVLDLRTLLPLDTGAIVNSVKKTGRLIIAQEACKTGGLGGEIAAIVAKEAFD</sequence>
<evidence type="ECO:0000259" key="4">
    <source>
        <dbReference type="SMART" id="SM00861"/>
    </source>
</evidence>
<name>X1T1L2_9ZZZZ</name>